<gene>
    <name evidence="3" type="ORF">NA57DRAFT_76168</name>
</gene>
<dbReference type="Proteomes" id="UP000799772">
    <property type="component" value="Unassembled WGS sequence"/>
</dbReference>
<feature type="compositionally biased region" description="Basic and acidic residues" evidence="1">
    <location>
        <begin position="18"/>
        <end position="27"/>
    </location>
</feature>
<feature type="region of interest" description="Disordered" evidence="1">
    <location>
        <begin position="1"/>
        <end position="34"/>
    </location>
</feature>
<feature type="region of interest" description="Disordered" evidence="1">
    <location>
        <begin position="48"/>
        <end position="67"/>
    </location>
</feature>
<keyword evidence="4" id="KW-1185">Reference proteome</keyword>
<dbReference type="AlphaFoldDB" id="A0A9P4MAN9"/>
<protein>
    <submittedName>
        <fullName evidence="3">Uncharacterized protein</fullName>
    </submittedName>
</protein>
<keyword evidence="2" id="KW-0812">Transmembrane</keyword>
<dbReference type="OrthoDB" id="5398396at2759"/>
<accession>A0A9P4MAN9</accession>
<name>A0A9P4MAN9_9PEZI</name>
<reference evidence="3" key="1">
    <citation type="journal article" date="2020" name="Stud. Mycol.">
        <title>101 Dothideomycetes genomes: a test case for predicting lifestyles and emergence of pathogens.</title>
        <authorList>
            <person name="Haridas S."/>
            <person name="Albert R."/>
            <person name="Binder M."/>
            <person name="Bloem J."/>
            <person name="Labutti K."/>
            <person name="Salamov A."/>
            <person name="Andreopoulos B."/>
            <person name="Baker S."/>
            <person name="Barry K."/>
            <person name="Bills G."/>
            <person name="Bluhm B."/>
            <person name="Cannon C."/>
            <person name="Castanera R."/>
            <person name="Culley D."/>
            <person name="Daum C."/>
            <person name="Ezra D."/>
            <person name="Gonzalez J."/>
            <person name="Henrissat B."/>
            <person name="Kuo A."/>
            <person name="Liang C."/>
            <person name="Lipzen A."/>
            <person name="Lutzoni F."/>
            <person name="Magnuson J."/>
            <person name="Mondo S."/>
            <person name="Nolan M."/>
            <person name="Ohm R."/>
            <person name="Pangilinan J."/>
            <person name="Park H.-J."/>
            <person name="Ramirez L."/>
            <person name="Alfaro M."/>
            <person name="Sun H."/>
            <person name="Tritt A."/>
            <person name="Yoshinaga Y."/>
            <person name="Zwiers L.-H."/>
            <person name="Turgeon B."/>
            <person name="Goodwin S."/>
            <person name="Spatafora J."/>
            <person name="Crous P."/>
            <person name="Grigoriev I."/>
        </authorList>
    </citation>
    <scope>NUCLEOTIDE SEQUENCE</scope>
    <source>
        <strain evidence="3">CBS 133067</strain>
    </source>
</reference>
<feature type="transmembrane region" description="Helical" evidence="2">
    <location>
        <begin position="98"/>
        <end position="116"/>
    </location>
</feature>
<evidence type="ECO:0000256" key="2">
    <source>
        <dbReference type="SAM" id="Phobius"/>
    </source>
</evidence>
<feature type="compositionally biased region" description="Low complexity" evidence="1">
    <location>
        <begin position="50"/>
        <end position="65"/>
    </location>
</feature>
<sequence>MGLFSPSSHSRHGHRSSSHHDRHDSHSHSRPSMSRSASSFFRLANPSTHSVRSFGSHRSSSSYYKRSPRSGYISSLFRKFKHLLRELWYYAKRHPIKVFIFVIMPLISGGVLAGFARQFGIRLPAALAGKGAASAGGGYYGSAGYGGMSGGLSQGLAGGGALEGVMKIAKNFL</sequence>
<keyword evidence="2" id="KW-1133">Transmembrane helix</keyword>
<dbReference type="EMBL" id="ML978126">
    <property type="protein sequence ID" value="KAF2098934.1"/>
    <property type="molecule type" value="Genomic_DNA"/>
</dbReference>
<keyword evidence="2" id="KW-0472">Membrane</keyword>
<evidence type="ECO:0000313" key="3">
    <source>
        <dbReference type="EMBL" id="KAF2098934.1"/>
    </source>
</evidence>
<evidence type="ECO:0000313" key="4">
    <source>
        <dbReference type="Proteomes" id="UP000799772"/>
    </source>
</evidence>
<proteinExistence type="predicted"/>
<evidence type="ECO:0000256" key="1">
    <source>
        <dbReference type="SAM" id="MobiDB-lite"/>
    </source>
</evidence>
<organism evidence="3 4">
    <name type="scientific">Rhizodiscina lignyota</name>
    <dbReference type="NCBI Taxonomy" id="1504668"/>
    <lineage>
        <taxon>Eukaryota</taxon>
        <taxon>Fungi</taxon>
        <taxon>Dikarya</taxon>
        <taxon>Ascomycota</taxon>
        <taxon>Pezizomycotina</taxon>
        <taxon>Dothideomycetes</taxon>
        <taxon>Pleosporomycetidae</taxon>
        <taxon>Aulographales</taxon>
        <taxon>Rhizodiscinaceae</taxon>
        <taxon>Rhizodiscina</taxon>
    </lineage>
</organism>
<comment type="caution">
    <text evidence="3">The sequence shown here is derived from an EMBL/GenBank/DDBJ whole genome shotgun (WGS) entry which is preliminary data.</text>
</comment>